<evidence type="ECO:0000256" key="2">
    <source>
        <dbReference type="SAM" id="MobiDB-lite"/>
    </source>
</evidence>
<dbReference type="HOGENOM" id="CLU_137927_0_2_5"/>
<accession>G2HZT4</accession>
<dbReference type="STRING" id="634177.GLX_17800"/>
<evidence type="ECO:0000256" key="1">
    <source>
        <dbReference type="PIRNR" id="PIRNR032126"/>
    </source>
</evidence>
<keyword evidence="1 3" id="KW-0472">Membrane</keyword>
<protein>
    <recommendedName>
        <fullName evidence="1">ATP synthase protein I</fullName>
    </recommendedName>
</protein>
<comment type="function">
    <text evidence="1">A possible function for this protein is to guide the assembly of the membrane sector of the ATPase enzyme complex.</text>
</comment>
<reference evidence="5" key="1">
    <citation type="journal article" date="2011" name="J. Bacteriol.">
        <title>Complete genome sequence of NBRC 3288, a unique cellulose-nonproducing strain of Gluconacetobacter xylinus isolated from vinegar.</title>
        <authorList>
            <person name="Ogino H."/>
            <person name="Azuma Y."/>
            <person name="Hosoyama A."/>
            <person name="Nakazawa H."/>
            <person name="Matsutani M."/>
            <person name="Hasegawa A."/>
            <person name="Otsuyama K."/>
            <person name="Matsushita K."/>
            <person name="Fujita N."/>
            <person name="Shirai M."/>
        </authorList>
    </citation>
    <scope>NUCLEOTIDE SEQUENCE [LARGE SCALE GENOMIC DNA]</scope>
    <source>
        <strain evidence="5">NBRC 3288 / BCRC 11682 / LMG 1693</strain>
    </source>
</reference>
<keyword evidence="1" id="KW-0375">Hydrogen ion transport</keyword>
<comment type="similarity">
    <text evidence="1">Belongs to the bacterial AtpI family.</text>
</comment>
<dbReference type="PATRIC" id="fig|634177.7.peg.2026"/>
<gene>
    <name evidence="4" type="ordered locus">GLX_17800</name>
</gene>
<feature type="compositionally biased region" description="Basic and acidic residues" evidence="2">
    <location>
        <begin position="1"/>
        <end position="10"/>
    </location>
</feature>
<dbReference type="Pfam" id="PF09527">
    <property type="entry name" value="ATPase_gene1"/>
    <property type="match status" value="1"/>
</dbReference>
<dbReference type="GO" id="GO:0045259">
    <property type="term" value="C:proton-transporting ATP synthase complex"/>
    <property type="evidence" value="ECO:0007669"/>
    <property type="project" value="UniProtKB-UniRule"/>
</dbReference>
<feature type="region of interest" description="Disordered" evidence="2">
    <location>
        <begin position="1"/>
        <end position="39"/>
    </location>
</feature>
<keyword evidence="1" id="KW-0406">Ion transport</keyword>
<dbReference type="AlphaFoldDB" id="G2HZT4"/>
<evidence type="ECO:0000313" key="4">
    <source>
        <dbReference type="EMBL" id="BAK84192.1"/>
    </source>
</evidence>
<proteinExistence type="inferred from homology"/>
<dbReference type="eggNOG" id="COG5336">
    <property type="taxonomic scope" value="Bacteria"/>
</dbReference>
<dbReference type="GO" id="GO:1902600">
    <property type="term" value="P:proton transmembrane transport"/>
    <property type="evidence" value="ECO:0007669"/>
    <property type="project" value="UniProtKB-KW"/>
</dbReference>
<evidence type="ECO:0000313" key="5">
    <source>
        <dbReference type="Proteomes" id="UP000009044"/>
    </source>
</evidence>
<name>G2HZT4_KOMMN</name>
<dbReference type="KEGG" id="gxy:GLX_17800"/>
<keyword evidence="1" id="KW-0813">Transport</keyword>
<keyword evidence="3" id="KW-1133">Transmembrane helix</keyword>
<feature type="compositionally biased region" description="Basic and acidic residues" evidence="2">
    <location>
        <begin position="22"/>
        <end position="34"/>
    </location>
</feature>
<keyword evidence="3" id="KW-0812">Transmembrane</keyword>
<feature type="transmembrane region" description="Helical" evidence="3">
    <location>
        <begin position="78"/>
        <end position="98"/>
    </location>
</feature>
<evidence type="ECO:0000256" key="3">
    <source>
        <dbReference type="SAM" id="Phobius"/>
    </source>
</evidence>
<sequence>MCENLDKDNDPSGESFNRRLQAARERIEPRRPAEQESGGTLSDLGLVIRSGTELVSALVVGVAMGWGLDHWLHTKPWFLIVFSLLGGVAGVLNVWRLVRPDAMNTKADGPDSGSGRL</sequence>
<organism evidence="4 5">
    <name type="scientific">Komagataeibacter medellinensis (strain NBRC 3288 / BCRC 11682 / LMG 1693 / Kondo 51)</name>
    <name type="common">Gluconacetobacter medellinensis</name>
    <dbReference type="NCBI Taxonomy" id="634177"/>
    <lineage>
        <taxon>Bacteria</taxon>
        <taxon>Pseudomonadati</taxon>
        <taxon>Pseudomonadota</taxon>
        <taxon>Alphaproteobacteria</taxon>
        <taxon>Acetobacterales</taxon>
        <taxon>Acetobacteraceae</taxon>
        <taxon>Komagataeibacter</taxon>
    </lineage>
</organism>
<dbReference type="InterPro" id="IPR032820">
    <property type="entry name" value="ATPase_put"/>
</dbReference>
<dbReference type="EMBL" id="AP012159">
    <property type="protein sequence ID" value="BAK84192.1"/>
    <property type="molecule type" value="Genomic_DNA"/>
</dbReference>
<dbReference type="PIRSF" id="PIRSF032126">
    <property type="entry name" value="F0F1_ATP_synthase_subunit_I"/>
    <property type="match status" value="1"/>
</dbReference>
<dbReference type="InterPro" id="IPR016989">
    <property type="entry name" value="Atp1_alphaprobac"/>
</dbReference>
<dbReference type="Proteomes" id="UP000009044">
    <property type="component" value="Chromosome"/>
</dbReference>